<dbReference type="InterPro" id="IPR026180">
    <property type="entry name" value="NSL1"/>
</dbReference>
<sequence>MDSNLPILMDRVAQLPVSRRGPGELVKRRRRREAALSISRPPWKGKDGDTWPNCVRDGDRSYNRPSEREDSGQPLARARGINKRCLWRWAEDRASLASRWIWLQSQIADLDYKIRQANDLRKHIKNTKVPIRLEEPPTDCGDETCARVRPLKRVNFSKRRLVGLRSVLRLSKRAASRPATVRCSCRSRTVLPGGAGVSDHSCVLCSSRQGADPTGPRDPLEHLAPVHDRVSLLDPSYHPQSSFPSDVSQSLHYNAIMRTSEWQARAARVQQRNWTETAQDQTSRGRKPTSMGLAGGGSVALPPHQSSLPPAPSSSLLQDYHIDAERSRAAVVAVSSKMRRKSVPRGGRRGKRNHLGGANDRLTTKRSRKHQQHLGVDGRETSESADLVEEGSDSFQMPPSPAPSPASATSKDKEVISNKWRRVTFDPNAVNAAEHKNGVVRRPSHDVDGSSVDETTDEAFIARHERCEVEERKKFLSYMKKNAGAGSGAQAGAGGRGRGRARTDSRAESSGPNTPDPMSPDPAAAGDSLTSPPATPAPLDDPCAATASSLTSGARRRTVSSSKTPQATAEFPQSSYYVEYIPEGLHYEPRKFPLSDDEYSKMLADSSEGSSSYAFQNTFGKLHNPYELSWIHMCVFLWVLHPEIRLAARKSYLVKCARVKLVANQISLPREKRTCESSFSCCRYPCSSSRLSDSTKTGKIKNPRNTAASIVSYVLHGNLVYNVSVTKGINGAKHLRDTSRQWSKIRQEIVASDEPAGDKLDSDDQQRYELPSTYCVRYRYSKSMAEMESPRYVWRWEDSRKNRPQRGIRSLSTSFCTRPDVCDLFPERAMMGLPSECAPCAWNAFKKKIFTWLIETNGAKCRDMMCSDYV</sequence>
<dbReference type="PANTHER" id="PTHR22443:SF18">
    <property type="entry name" value="NON-SPECIFIC LETHAL 1, ISOFORM M"/>
    <property type="match status" value="1"/>
</dbReference>
<reference evidence="3 4" key="1">
    <citation type="submission" date="2020-02" db="EMBL/GenBank/DDBJ databases">
        <authorList>
            <person name="Ferguson B K."/>
        </authorList>
    </citation>
    <scope>NUCLEOTIDE SEQUENCE [LARGE SCALE GENOMIC DNA]</scope>
</reference>
<evidence type="ECO:0000256" key="1">
    <source>
        <dbReference type="SAM" id="MobiDB-lite"/>
    </source>
</evidence>
<dbReference type="GO" id="GO:0044545">
    <property type="term" value="C:NSL complex"/>
    <property type="evidence" value="ECO:0007669"/>
    <property type="project" value="TreeGrafter"/>
</dbReference>
<dbReference type="AlphaFoldDB" id="A0A6H5FWS5"/>
<dbReference type="PANTHER" id="PTHR22443">
    <property type="entry name" value="NON-SPECIFIC LETHAL 1, ISOFORM M"/>
    <property type="match status" value="1"/>
</dbReference>
<feature type="compositionally biased region" description="Polar residues" evidence="1">
    <location>
        <begin position="559"/>
        <end position="568"/>
    </location>
</feature>
<feature type="region of interest" description="Disordered" evidence="1">
    <location>
        <begin position="434"/>
        <end position="453"/>
    </location>
</feature>
<dbReference type="OrthoDB" id="6022640at2759"/>
<feature type="compositionally biased region" description="Basic and acidic residues" evidence="1">
    <location>
        <begin position="434"/>
        <end position="448"/>
    </location>
</feature>
<feature type="domain" description="PEHE" evidence="2">
    <location>
        <begin position="269"/>
        <end position="575"/>
    </location>
</feature>
<name>A0A6H5FWS5_9HEMI</name>
<dbReference type="InterPro" id="IPR029332">
    <property type="entry name" value="PEHE_dom"/>
</dbReference>
<dbReference type="GO" id="GO:0035035">
    <property type="term" value="F:histone acetyltransferase binding"/>
    <property type="evidence" value="ECO:0007669"/>
    <property type="project" value="TreeGrafter"/>
</dbReference>
<gene>
    <name evidence="3" type="ORF">NTEN_LOCUS667</name>
</gene>
<dbReference type="SMART" id="SM01300">
    <property type="entry name" value="PEHE"/>
    <property type="match status" value="1"/>
</dbReference>
<feature type="region of interest" description="Disordered" evidence="1">
    <location>
        <begin position="23"/>
        <end position="75"/>
    </location>
</feature>
<dbReference type="EMBL" id="CADCXU010001206">
    <property type="protein sequence ID" value="CAA9993784.1"/>
    <property type="molecule type" value="Genomic_DNA"/>
</dbReference>
<proteinExistence type="predicted"/>
<dbReference type="Proteomes" id="UP000479000">
    <property type="component" value="Unassembled WGS sequence"/>
</dbReference>
<feature type="compositionally biased region" description="Polar residues" evidence="1">
    <location>
        <begin position="270"/>
        <end position="282"/>
    </location>
</feature>
<feature type="compositionally biased region" description="Low complexity" evidence="1">
    <location>
        <begin position="300"/>
        <end position="315"/>
    </location>
</feature>
<evidence type="ECO:0000313" key="4">
    <source>
        <dbReference type="Proteomes" id="UP000479000"/>
    </source>
</evidence>
<evidence type="ECO:0000259" key="2">
    <source>
        <dbReference type="SMART" id="SM01300"/>
    </source>
</evidence>
<feature type="compositionally biased region" description="Basic and acidic residues" evidence="1">
    <location>
        <begin position="56"/>
        <end position="71"/>
    </location>
</feature>
<feature type="region of interest" description="Disordered" evidence="1">
    <location>
        <begin position="331"/>
        <end position="414"/>
    </location>
</feature>
<evidence type="ECO:0000313" key="3">
    <source>
        <dbReference type="EMBL" id="CAA9993784.1"/>
    </source>
</evidence>
<feature type="non-terminal residue" evidence="3">
    <location>
        <position position="870"/>
    </location>
</feature>
<organism evidence="3 4">
    <name type="scientific">Nesidiocoris tenuis</name>
    <dbReference type="NCBI Taxonomy" id="355587"/>
    <lineage>
        <taxon>Eukaryota</taxon>
        <taxon>Metazoa</taxon>
        <taxon>Ecdysozoa</taxon>
        <taxon>Arthropoda</taxon>
        <taxon>Hexapoda</taxon>
        <taxon>Insecta</taxon>
        <taxon>Pterygota</taxon>
        <taxon>Neoptera</taxon>
        <taxon>Paraneoptera</taxon>
        <taxon>Hemiptera</taxon>
        <taxon>Heteroptera</taxon>
        <taxon>Panheteroptera</taxon>
        <taxon>Cimicomorpha</taxon>
        <taxon>Miridae</taxon>
        <taxon>Dicyphina</taxon>
        <taxon>Nesidiocoris</taxon>
    </lineage>
</organism>
<feature type="compositionally biased region" description="Basic residues" evidence="1">
    <location>
        <begin position="337"/>
        <end position="354"/>
    </location>
</feature>
<feature type="region of interest" description="Disordered" evidence="1">
    <location>
        <begin position="483"/>
        <end position="568"/>
    </location>
</feature>
<keyword evidence="4" id="KW-1185">Reference proteome</keyword>
<protein>
    <recommendedName>
        <fullName evidence="2">PEHE domain-containing protein</fullName>
    </recommendedName>
</protein>
<accession>A0A6H5FWS5</accession>
<feature type="region of interest" description="Disordered" evidence="1">
    <location>
        <begin position="270"/>
        <end position="315"/>
    </location>
</feature>
<feature type="compositionally biased region" description="Gly residues" evidence="1">
    <location>
        <begin position="485"/>
        <end position="496"/>
    </location>
</feature>